<dbReference type="EMBL" id="GBRH01276699">
    <property type="protein sequence ID" value="JAD21196.1"/>
    <property type="molecule type" value="Transcribed_RNA"/>
</dbReference>
<reference evidence="2" key="2">
    <citation type="journal article" date="2015" name="Data Brief">
        <title>Shoot transcriptome of the giant reed, Arundo donax.</title>
        <authorList>
            <person name="Barrero R.A."/>
            <person name="Guerrero F.D."/>
            <person name="Moolhuijzen P."/>
            <person name="Goolsby J.A."/>
            <person name="Tidwell J."/>
            <person name="Bellgard S.E."/>
            <person name="Bellgard M.I."/>
        </authorList>
    </citation>
    <scope>NUCLEOTIDE SEQUENCE</scope>
    <source>
        <tissue evidence="2">Shoot tissue taken approximately 20 cm above the soil surface</tissue>
    </source>
</reference>
<evidence type="ECO:0000313" key="2">
    <source>
        <dbReference type="EMBL" id="JAD21196.1"/>
    </source>
</evidence>
<evidence type="ECO:0000256" key="1">
    <source>
        <dbReference type="SAM" id="MobiDB-lite"/>
    </source>
</evidence>
<reference evidence="2" key="1">
    <citation type="submission" date="2014-09" db="EMBL/GenBank/DDBJ databases">
        <authorList>
            <person name="Magalhaes I.L.F."/>
            <person name="Oliveira U."/>
            <person name="Santos F.R."/>
            <person name="Vidigal T.H.D.A."/>
            <person name="Brescovit A.D."/>
            <person name="Santos A.J."/>
        </authorList>
    </citation>
    <scope>NUCLEOTIDE SEQUENCE</scope>
    <source>
        <tissue evidence="2">Shoot tissue taken approximately 20 cm above the soil surface</tissue>
    </source>
</reference>
<feature type="region of interest" description="Disordered" evidence="1">
    <location>
        <begin position="1"/>
        <end position="28"/>
    </location>
</feature>
<organism evidence="2">
    <name type="scientific">Arundo donax</name>
    <name type="common">Giant reed</name>
    <name type="synonym">Donax arundinaceus</name>
    <dbReference type="NCBI Taxonomy" id="35708"/>
    <lineage>
        <taxon>Eukaryota</taxon>
        <taxon>Viridiplantae</taxon>
        <taxon>Streptophyta</taxon>
        <taxon>Embryophyta</taxon>
        <taxon>Tracheophyta</taxon>
        <taxon>Spermatophyta</taxon>
        <taxon>Magnoliopsida</taxon>
        <taxon>Liliopsida</taxon>
        <taxon>Poales</taxon>
        <taxon>Poaceae</taxon>
        <taxon>PACMAD clade</taxon>
        <taxon>Arundinoideae</taxon>
        <taxon>Arundineae</taxon>
        <taxon>Arundo</taxon>
    </lineage>
</organism>
<proteinExistence type="predicted"/>
<protein>
    <submittedName>
        <fullName evidence="2">Uncharacterized protein</fullName>
    </submittedName>
</protein>
<accession>A0A0A8Y5D8</accession>
<name>A0A0A8Y5D8_ARUDO</name>
<sequence length="28" mass="3244">MYPSALHSIPHSKTNDHQVKLAHPYKRS</sequence>
<dbReference type="AlphaFoldDB" id="A0A0A8Y5D8"/>